<evidence type="ECO:0000313" key="3">
    <source>
        <dbReference type="EMBL" id="STZ01071.1"/>
    </source>
</evidence>
<keyword evidence="1" id="KW-0472">Membrane</keyword>
<keyword evidence="1" id="KW-0812">Transmembrane</keyword>
<dbReference type="RefSeq" id="WP_062499231.1">
    <property type="nucleotide sequence ID" value="NZ_MXAN01000012.1"/>
</dbReference>
<dbReference type="AlphaFoldDB" id="A0A1V4H1A7"/>
<dbReference type="Proteomes" id="UP000191025">
    <property type="component" value="Unassembled WGS sequence"/>
</dbReference>
<organism evidence="2 4">
    <name type="scientific">Moraxella lacunata</name>
    <dbReference type="NCBI Taxonomy" id="477"/>
    <lineage>
        <taxon>Bacteria</taxon>
        <taxon>Pseudomonadati</taxon>
        <taxon>Pseudomonadota</taxon>
        <taxon>Gammaproteobacteria</taxon>
        <taxon>Moraxellales</taxon>
        <taxon>Moraxellaceae</taxon>
        <taxon>Moraxella</taxon>
    </lineage>
</organism>
<dbReference type="EMBL" id="MXAN01000012">
    <property type="protein sequence ID" value="OPH38702.1"/>
    <property type="molecule type" value="Genomic_DNA"/>
</dbReference>
<sequence>MNPAPSPKRVKPPKPKKQQNTYKLPIFAMIAFVIGGGFYFTHKANQPEELDAQEVVSAVFVTDEDDVPQHLQDQRLADFQESNKKGGFDVQIFDQQTANDKITNSDMSETDRVRLLEVLVENPHARVAELILWDDVAEDGDVVTVSSLDMSQRVALMHAHKTIYVPVVNGKPVVITGVRDGGGGITLGFAAGGSNALAPVIREGESVEILLY</sequence>
<protein>
    <submittedName>
        <fullName evidence="2">Uncharacterized protein</fullName>
    </submittedName>
</protein>
<evidence type="ECO:0000313" key="5">
    <source>
        <dbReference type="Proteomes" id="UP000254107"/>
    </source>
</evidence>
<dbReference type="GeneID" id="302270990"/>
<name>A0A1V4H1A7_MORLA</name>
<evidence type="ECO:0000313" key="4">
    <source>
        <dbReference type="Proteomes" id="UP000191025"/>
    </source>
</evidence>
<proteinExistence type="predicted"/>
<dbReference type="Proteomes" id="UP000254107">
    <property type="component" value="Unassembled WGS sequence"/>
</dbReference>
<dbReference type="EMBL" id="UGQC01000001">
    <property type="protein sequence ID" value="STZ01071.1"/>
    <property type="molecule type" value="Genomic_DNA"/>
</dbReference>
<accession>A0A1V4H1A7</accession>
<reference evidence="4" key="1">
    <citation type="submission" date="2017-03" db="EMBL/GenBank/DDBJ databases">
        <title>Draft genome sequence of Moraxella equi CCUG 4950T type strain.</title>
        <authorList>
            <person name="Salva-Serra F."/>
            <person name="Engstrom-Jakobsson H."/>
            <person name="Thorell K."/>
            <person name="Jaen-Luchoro D."/>
            <person name="Gonzales-Siles L."/>
            <person name="Karlsson R."/>
            <person name="Yazdan S."/>
            <person name="Boulund F."/>
            <person name="Johnning A."/>
            <person name="Engstrand L."/>
            <person name="Kristiansson E."/>
            <person name="Moore E."/>
        </authorList>
    </citation>
    <scope>NUCLEOTIDE SEQUENCE [LARGE SCALE GENOMIC DNA]</scope>
    <source>
        <strain evidence="4">CCUG 4441</strain>
    </source>
</reference>
<reference evidence="2" key="2">
    <citation type="submission" date="2017-03" db="EMBL/GenBank/DDBJ databases">
        <authorList>
            <person name="Afonso C.L."/>
            <person name="Miller P.J."/>
            <person name="Scott M.A."/>
            <person name="Spackman E."/>
            <person name="Goraichik I."/>
            <person name="Dimitrov K.M."/>
            <person name="Suarez D.L."/>
            <person name="Swayne D.E."/>
        </authorList>
    </citation>
    <scope>NUCLEOTIDE SEQUENCE</scope>
    <source>
        <strain evidence="2">CCUG 4441</strain>
    </source>
</reference>
<keyword evidence="1" id="KW-1133">Transmembrane helix</keyword>
<gene>
    <name evidence="2" type="ORF">B5J94_02640</name>
    <name evidence="3" type="ORF">NCTC7911_02487</name>
</gene>
<reference evidence="3 5" key="3">
    <citation type="submission" date="2018-06" db="EMBL/GenBank/DDBJ databases">
        <authorList>
            <consortium name="Pathogen Informatics"/>
            <person name="Doyle S."/>
        </authorList>
    </citation>
    <scope>NUCLEOTIDE SEQUENCE [LARGE SCALE GENOMIC DNA]</scope>
    <source>
        <strain evidence="3 5">NCTC7911</strain>
    </source>
</reference>
<keyword evidence="5" id="KW-1185">Reference proteome</keyword>
<feature type="transmembrane region" description="Helical" evidence="1">
    <location>
        <begin position="21"/>
        <end position="40"/>
    </location>
</feature>
<evidence type="ECO:0000256" key="1">
    <source>
        <dbReference type="SAM" id="Phobius"/>
    </source>
</evidence>
<evidence type="ECO:0000313" key="2">
    <source>
        <dbReference type="EMBL" id="OPH38702.1"/>
    </source>
</evidence>